<evidence type="ECO:0000313" key="3">
    <source>
        <dbReference type="Proteomes" id="UP001642464"/>
    </source>
</evidence>
<keyword evidence="3" id="KW-1185">Reference proteome</keyword>
<gene>
    <name evidence="1" type="ORF">SCF082_LOCUS52899</name>
    <name evidence="2" type="ORF">SCF082_LOCUS52932</name>
</gene>
<reference evidence="2 3" key="1">
    <citation type="submission" date="2024-02" db="EMBL/GenBank/DDBJ databases">
        <authorList>
            <person name="Chen Y."/>
            <person name="Shah S."/>
            <person name="Dougan E. K."/>
            <person name="Thang M."/>
            <person name="Chan C."/>
        </authorList>
    </citation>
    <scope>NUCLEOTIDE SEQUENCE [LARGE SCALE GENOMIC DNA]</scope>
</reference>
<evidence type="ECO:0000313" key="1">
    <source>
        <dbReference type="EMBL" id="CAK9114187.1"/>
    </source>
</evidence>
<dbReference type="Proteomes" id="UP001642464">
    <property type="component" value="Unassembled WGS sequence"/>
</dbReference>
<protein>
    <submittedName>
        <fullName evidence="2">Serine/threonine-protein phosphatase</fullName>
    </submittedName>
</protein>
<proteinExistence type="predicted"/>
<comment type="caution">
    <text evidence="2">The sequence shown here is derived from an EMBL/GenBank/DDBJ whole genome shotgun (WGS) entry which is preliminary data.</text>
</comment>
<accession>A0ABP0SPM4</accession>
<dbReference type="EMBL" id="CAXAMM010044339">
    <property type="protein sequence ID" value="CAK9114254.1"/>
    <property type="molecule type" value="Genomic_DNA"/>
</dbReference>
<evidence type="ECO:0000313" key="2">
    <source>
        <dbReference type="EMBL" id="CAK9114254.1"/>
    </source>
</evidence>
<sequence>MGRSALATSPCRCRMPQWTSRTAGCSKHRYSRAPGTTTGTTVFHWQVLNFLHLEPNQSKVLQAWYNSKDIQTYDHFVARFKMALGRRRKFDQLLILRRGLGFCADDVTPVFKSQHYLCYHAVKSRAQLVKEANGNETCVNQSLQCLLSFGDCVASNETKLQHALRAKEFQRAGLGGLNDIATCWPDCPRNLPESQWTRMAKGLREAGKLLYTHV</sequence>
<dbReference type="EMBL" id="CAXAMM010044328">
    <property type="protein sequence ID" value="CAK9114187.1"/>
    <property type="molecule type" value="Genomic_DNA"/>
</dbReference>
<name>A0ABP0SPM4_9DINO</name>
<organism evidence="2 3">
    <name type="scientific">Durusdinium trenchii</name>
    <dbReference type="NCBI Taxonomy" id="1381693"/>
    <lineage>
        <taxon>Eukaryota</taxon>
        <taxon>Sar</taxon>
        <taxon>Alveolata</taxon>
        <taxon>Dinophyceae</taxon>
        <taxon>Suessiales</taxon>
        <taxon>Symbiodiniaceae</taxon>
        <taxon>Durusdinium</taxon>
    </lineage>
</organism>